<dbReference type="PANTHER" id="PTHR43514">
    <property type="entry name" value="ABC TRANSPORTER I FAMILY MEMBER 10"/>
    <property type="match status" value="1"/>
</dbReference>
<keyword evidence="8" id="KW-0472">Membrane</keyword>
<dbReference type="InterPro" id="IPR050334">
    <property type="entry name" value="Molybdenum_import_ModC"/>
</dbReference>
<keyword evidence="4" id="KW-0997">Cell inner membrane</keyword>
<keyword evidence="7" id="KW-1278">Translocase</keyword>
<organism evidence="12 13">
    <name type="scientific">Sunxiuqinia elliptica</name>
    <dbReference type="NCBI Taxonomy" id="655355"/>
    <lineage>
        <taxon>Bacteria</taxon>
        <taxon>Pseudomonadati</taxon>
        <taxon>Bacteroidota</taxon>
        <taxon>Bacteroidia</taxon>
        <taxon>Marinilabiliales</taxon>
        <taxon>Prolixibacteraceae</taxon>
        <taxon>Sunxiuqinia</taxon>
    </lineage>
</organism>
<evidence type="ECO:0000256" key="6">
    <source>
        <dbReference type="ARBA" id="ARBA00022840"/>
    </source>
</evidence>
<dbReference type="GO" id="GO:0015098">
    <property type="term" value="F:molybdate ion transmembrane transporter activity"/>
    <property type="evidence" value="ECO:0007669"/>
    <property type="project" value="InterPro"/>
</dbReference>
<keyword evidence="3 9" id="KW-0500">Molybdenum</keyword>
<dbReference type="Gene3D" id="3.40.50.300">
    <property type="entry name" value="P-loop containing nucleotide triphosphate hydrolases"/>
    <property type="match status" value="1"/>
</dbReference>
<keyword evidence="6 12" id="KW-0067">ATP-binding</keyword>
<evidence type="ECO:0000313" key="13">
    <source>
        <dbReference type="Proteomes" id="UP000198964"/>
    </source>
</evidence>
<dbReference type="PROSITE" id="PS00211">
    <property type="entry name" value="ABC_TRANSPORTER_1"/>
    <property type="match status" value="1"/>
</dbReference>
<dbReference type="InterPro" id="IPR017871">
    <property type="entry name" value="ABC_transporter-like_CS"/>
</dbReference>
<dbReference type="Proteomes" id="UP000198964">
    <property type="component" value="Unassembled WGS sequence"/>
</dbReference>
<evidence type="ECO:0000256" key="8">
    <source>
        <dbReference type="ARBA" id="ARBA00023136"/>
    </source>
</evidence>
<dbReference type="SUPFAM" id="SSF50331">
    <property type="entry name" value="MOP-like"/>
    <property type="match status" value="1"/>
</dbReference>
<dbReference type="GO" id="GO:0140359">
    <property type="term" value="F:ABC-type transporter activity"/>
    <property type="evidence" value="ECO:0007669"/>
    <property type="project" value="InterPro"/>
</dbReference>
<keyword evidence="13" id="KW-1185">Reference proteome</keyword>
<dbReference type="PROSITE" id="PS50893">
    <property type="entry name" value="ABC_TRANSPORTER_2"/>
    <property type="match status" value="1"/>
</dbReference>
<dbReference type="PROSITE" id="PS51866">
    <property type="entry name" value="MOP"/>
    <property type="match status" value="1"/>
</dbReference>
<dbReference type="RefSeq" id="WP_093921688.1">
    <property type="nucleotide sequence ID" value="NZ_FONW01000018.1"/>
</dbReference>
<evidence type="ECO:0000313" key="12">
    <source>
        <dbReference type="EMBL" id="SFF86521.1"/>
    </source>
</evidence>
<dbReference type="GO" id="GO:0016020">
    <property type="term" value="C:membrane"/>
    <property type="evidence" value="ECO:0007669"/>
    <property type="project" value="InterPro"/>
</dbReference>
<evidence type="ECO:0000256" key="2">
    <source>
        <dbReference type="ARBA" id="ARBA00022475"/>
    </source>
</evidence>
<dbReference type="InterPro" id="IPR008995">
    <property type="entry name" value="Mo/tungstate-bd_C_term_dom"/>
</dbReference>
<dbReference type="SUPFAM" id="SSF52540">
    <property type="entry name" value="P-loop containing nucleoside triphosphate hydrolases"/>
    <property type="match status" value="1"/>
</dbReference>
<dbReference type="GO" id="GO:0005524">
    <property type="term" value="F:ATP binding"/>
    <property type="evidence" value="ECO:0007669"/>
    <property type="project" value="UniProtKB-KW"/>
</dbReference>
<dbReference type="GO" id="GO:0016887">
    <property type="term" value="F:ATP hydrolysis activity"/>
    <property type="evidence" value="ECO:0007669"/>
    <property type="project" value="InterPro"/>
</dbReference>
<feature type="domain" description="Mop" evidence="11">
    <location>
        <begin position="296"/>
        <end position="360"/>
    </location>
</feature>
<evidence type="ECO:0000256" key="3">
    <source>
        <dbReference type="ARBA" id="ARBA00022505"/>
    </source>
</evidence>
<sequence length="363" mass="40853">MSAPVYIDIRSQRGNFQLAVKTFIPDGIVGIFGPSGSGKSSLLKIMAGIEHPDNGQIIVRGREFYNRSCKIKVPARKRKMGLVFQEGRLFPHMSIRKNLLFGFEDGAAIGLNEVIDLLEIRHLLNKKPHQCSGGEQQRVAIGRMLLSSPEVLMLDEPFSSLDQRLRRSIIPYLIKIHQKYHMPIWVVSHDICDLLMLTNQLMIMNNGQVVGNGSYHELLFDSLATSVLQQEDEINAVRLPIYHIEQVNGMKAYHYQKQTSSNYLLLDVDQELEIGDQLIVSISPRNISLSLHQVDDISTRNQLAGEITSIKERGKKVFCQVDIGFSVLVEITRSACDKMGLKEGMNIYCLFKSSSVKILSVGK</sequence>
<dbReference type="Pfam" id="PF00005">
    <property type="entry name" value="ABC_tran"/>
    <property type="match status" value="1"/>
</dbReference>
<dbReference type="Gene3D" id="2.40.50.100">
    <property type="match status" value="1"/>
</dbReference>
<dbReference type="InterPro" id="IPR003593">
    <property type="entry name" value="AAA+_ATPase"/>
</dbReference>
<name>A0A1I2MBC9_9BACT</name>
<dbReference type="InterPro" id="IPR027417">
    <property type="entry name" value="P-loop_NTPase"/>
</dbReference>
<evidence type="ECO:0000256" key="1">
    <source>
        <dbReference type="ARBA" id="ARBA00022448"/>
    </source>
</evidence>
<dbReference type="PANTHER" id="PTHR43514:SF4">
    <property type="entry name" value="ABC TRANSPORTER I FAMILY MEMBER 10"/>
    <property type="match status" value="1"/>
</dbReference>
<dbReference type="EMBL" id="FONW01000018">
    <property type="protein sequence ID" value="SFF86521.1"/>
    <property type="molecule type" value="Genomic_DNA"/>
</dbReference>
<keyword evidence="2" id="KW-1003">Cell membrane</keyword>
<dbReference type="SMART" id="SM00382">
    <property type="entry name" value="AAA"/>
    <property type="match status" value="1"/>
</dbReference>
<evidence type="ECO:0000259" key="10">
    <source>
        <dbReference type="PROSITE" id="PS50893"/>
    </source>
</evidence>
<evidence type="ECO:0000259" key="11">
    <source>
        <dbReference type="PROSITE" id="PS51866"/>
    </source>
</evidence>
<gene>
    <name evidence="12" type="ORF">SAMN05216283_11859</name>
</gene>
<dbReference type="InterPro" id="IPR005116">
    <property type="entry name" value="Transp-assoc_OB_typ1"/>
</dbReference>
<dbReference type="InterPro" id="IPR003439">
    <property type="entry name" value="ABC_transporter-like_ATP-bd"/>
</dbReference>
<dbReference type="STRING" id="655355.SAMN05216283_11859"/>
<dbReference type="Pfam" id="PF03459">
    <property type="entry name" value="TOBE"/>
    <property type="match status" value="1"/>
</dbReference>
<protein>
    <submittedName>
        <fullName evidence="12">Molybdate transport system ATP-binding protein</fullName>
    </submittedName>
</protein>
<keyword evidence="1" id="KW-0813">Transport</keyword>
<dbReference type="InterPro" id="IPR004606">
    <property type="entry name" value="Mop_domain"/>
</dbReference>
<evidence type="ECO:0000256" key="4">
    <source>
        <dbReference type="ARBA" id="ARBA00022519"/>
    </source>
</evidence>
<dbReference type="NCBIfam" id="TIGR02142">
    <property type="entry name" value="modC_ABC"/>
    <property type="match status" value="1"/>
</dbReference>
<keyword evidence="5" id="KW-0547">Nucleotide-binding</keyword>
<accession>A0A1I2MBC9</accession>
<evidence type="ECO:0000256" key="9">
    <source>
        <dbReference type="PROSITE-ProRule" id="PRU01213"/>
    </source>
</evidence>
<dbReference type="InterPro" id="IPR011868">
    <property type="entry name" value="ModC_ABC_ATP-bd"/>
</dbReference>
<evidence type="ECO:0000256" key="7">
    <source>
        <dbReference type="ARBA" id="ARBA00022967"/>
    </source>
</evidence>
<evidence type="ECO:0000256" key="5">
    <source>
        <dbReference type="ARBA" id="ARBA00022741"/>
    </source>
</evidence>
<proteinExistence type="predicted"/>
<feature type="domain" description="ABC transporter" evidence="10">
    <location>
        <begin position="1"/>
        <end position="231"/>
    </location>
</feature>
<reference evidence="12 13" key="1">
    <citation type="submission" date="2016-10" db="EMBL/GenBank/DDBJ databases">
        <authorList>
            <person name="de Groot N.N."/>
        </authorList>
    </citation>
    <scope>NUCLEOTIDE SEQUENCE [LARGE SCALE GENOMIC DNA]</scope>
    <source>
        <strain evidence="12 13">CGMCC 1.9156</strain>
    </source>
</reference>
<dbReference type="AlphaFoldDB" id="A0A1I2MBC9"/>